<accession>A0A1W6US11</accession>
<dbReference type="SUPFAM" id="SSF55166">
    <property type="entry name" value="Hedgehog/DD-peptidase"/>
    <property type="match status" value="1"/>
</dbReference>
<organism evidence="2">
    <name type="scientific">Vibrio alginolyticus</name>
    <dbReference type="NCBI Taxonomy" id="663"/>
    <lineage>
        <taxon>Bacteria</taxon>
        <taxon>Pseudomonadati</taxon>
        <taxon>Pseudomonadota</taxon>
        <taxon>Gammaproteobacteria</taxon>
        <taxon>Vibrionales</taxon>
        <taxon>Vibrionaceae</taxon>
        <taxon>Vibrio</taxon>
    </lineage>
</organism>
<sequence length="118" mass="13529">MPIEGKYFKAHELACKCCGKHGVTQDLVNRLDLLRELWGKPIVLSSAYRCRNHPEERHKDTVGRHVQGIAVDIKYTGGELIELIALAKSLGFKGFGIAKTFLHIDLRKQDRYSVWFYN</sequence>
<dbReference type="Pfam" id="PF08291">
    <property type="entry name" value="Peptidase_M15_3"/>
    <property type="match status" value="1"/>
</dbReference>
<dbReference type="AlphaFoldDB" id="A0A1W6US11"/>
<name>A0A1W6US11_VIBAL</name>
<feature type="domain" description="Peptidase M15A C-terminal" evidence="1">
    <location>
        <begin position="6"/>
        <end position="105"/>
    </location>
</feature>
<evidence type="ECO:0000313" key="2">
    <source>
        <dbReference type="EMBL" id="ARP20714.1"/>
    </source>
</evidence>
<dbReference type="RefSeq" id="WP_029854288.1">
    <property type="nucleotide sequence ID" value="NZ_CP017890.1"/>
</dbReference>
<dbReference type="Gene3D" id="3.30.1380.10">
    <property type="match status" value="1"/>
</dbReference>
<evidence type="ECO:0000259" key="1">
    <source>
        <dbReference type="Pfam" id="PF08291"/>
    </source>
</evidence>
<protein>
    <submittedName>
        <fullName evidence="2">Peptidase M15</fullName>
    </submittedName>
</protein>
<dbReference type="InterPro" id="IPR013230">
    <property type="entry name" value="Peptidase_M15A_C"/>
</dbReference>
<dbReference type="EMBL" id="CP017903">
    <property type="protein sequence ID" value="ARP20714.1"/>
    <property type="molecule type" value="Genomic_DNA"/>
</dbReference>
<dbReference type="InterPro" id="IPR009045">
    <property type="entry name" value="Zn_M74/Hedgehog-like"/>
</dbReference>
<gene>
    <name evidence="2" type="ORF">K05K4_39900</name>
</gene>
<proteinExistence type="predicted"/>
<reference evidence="2" key="1">
    <citation type="submission" date="2016-10" db="EMBL/GenBank/DDBJ databases">
        <title>The High Quality Genome of Vibrio alginolyticus K01M1.</title>
        <authorList>
            <person name="Wendling C."/>
            <person name="Chibani C.M."/>
            <person name="Hertel R."/>
            <person name="Sproer C."/>
            <person name="Bunk B."/>
            <person name="Overmann J."/>
            <person name="Roth O."/>
            <person name="Liesegang H."/>
        </authorList>
    </citation>
    <scope>NUCLEOTIDE SEQUENCE</scope>
    <source>
        <strain evidence="2">K05K4</strain>
    </source>
</reference>